<protein>
    <recommendedName>
        <fullName evidence="4">Protein BatD</fullName>
    </recommendedName>
</protein>
<dbReference type="PANTHER" id="PTHR40940">
    <property type="entry name" value="PROTEIN BATD-RELATED"/>
    <property type="match status" value="1"/>
</dbReference>
<name>A0A2S7VIQ1_PHOAN</name>
<gene>
    <name evidence="2" type="ORF">BTO08_17010</name>
</gene>
<evidence type="ECO:0000313" key="2">
    <source>
        <dbReference type="EMBL" id="PQJ61959.1"/>
    </source>
</evidence>
<dbReference type="Pfam" id="PF13584">
    <property type="entry name" value="BatD"/>
    <property type="match status" value="1"/>
</dbReference>
<keyword evidence="1" id="KW-0472">Membrane</keyword>
<dbReference type="RefSeq" id="WP_105061802.1">
    <property type="nucleotide sequence ID" value="NZ_MSCJ01000003.1"/>
</dbReference>
<evidence type="ECO:0008006" key="4">
    <source>
        <dbReference type="Google" id="ProtNLM"/>
    </source>
</evidence>
<organism evidence="2 3">
    <name type="scientific">Photobacterium angustum</name>
    <dbReference type="NCBI Taxonomy" id="661"/>
    <lineage>
        <taxon>Bacteria</taxon>
        <taxon>Pseudomonadati</taxon>
        <taxon>Pseudomonadota</taxon>
        <taxon>Gammaproteobacteria</taxon>
        <taxon>Vibrionales</taxon>
        <taxon>Vibrionaceae</taxon>
        <taxon>Photobacterium</taxon>
    </lineage>
</organism>
<dbReference type="AlphaFoldDB" id="A0A2S7VIQ1"/>
<dbReference type="InterPro" id="IPR025738">
    <property type="entry name" value="BatD"/>
</dbReference>
<dbReference type="PANTHER" id="PTHR40940:SF1">
    <property type="entry name" value="PROTEIN BATD"/>
    <property type="match status" value="1"/>
</dbReference>
<reference evidence="2 3" key="1">
    <citation type="submission" date="2016-12" db="EMBL/GenBank/DDBJ databases">
        <title>Diversity of luminous bacteria.</title>
        <authorList>
            <person name="Yoshizawa S."/>
            <person name="Kogure K."/>
        </authorList>
    </citation>
    <scope>NUCLEOTIDE SEQUENCE [LARGE SCALE GENOMIC DNA]</scope>
    <source>
        <strain evidence="2 3">LC1-200</strain>
    </source>
</reference>
<evidence type="ECO:0000256" key="1">
    <source>
        <dbReference type="SAM" id="Phobius"/>
    </source>
</evidence>
<sequence length="403" mass="46320">MRYVSFLFIIFNVLLYPVRAETVKNSDFESLLANHQVDIQTSIAEQNNDEKQSQIAVNQQVRLVVDVSSTTWFSGGTKIAPIDVPQLVVQQNDLRAMNYARSQQGQTWSHQRWEIPFYPQRAGAFVIPAIAIEITVALENGNNATGVIYTKPQKIMVTDANIEQSKGQALLASSKVKLDQQWNTNGSDKYEVGDAIEREVTLVADDYLAMLLPPLLSSDISGNAHRYSEPVILQDTSNRGHRIATRIEKDTYILQTGGTIDIPDIELKWWNTQTQEIETLTLEGKVIVVKHTLSSWLKAYWGYLFAAFLVIILCVYFLRRINAYYKTHPLPDALIFKKALKEKDWPVVRLYLYRRLYTKTRLLELKKLSETKWWQTKSNVIQSEQLDGKKLWKTWFAIKSKSE</sequence>
<dbReference type="OrthoDB" id="5293418at2"/>
<dbReference type="Proteomes" id="UP000238730">
    <property type="component" value="Unassembled WGS sequence"/>
</dbReference>
<keyword evidence="1" id="KW-0812">Transmembrane</keyword>
<evidence type="ECO:0000313" key="3">
    <source>
        <dbReference type="Proteomes" id="UP000238730"/>
    </source>
</evidence>
<feature type="transmembrane region" description="Helical" evidence="1">
    <location>
        <begin position="300"/>
        <end position="318"/>
    </location>
</feature>
<accession>A0A2S7VIQ1</accession>
<keyword evidence="1" id="KW-1133">Transmembrane helix</keyword>
<dbReference type="EMBL" id="MSCJ01000003">
    <property type="protein sequence ID" value="PQJ61959.1"/>
    <property type="molecule type" value="Genomic_DNA"/>
</dbReference>
<comment type="caution">
    <text evidence="2">The sequence shown here is derived from an EMBL/GenBank/DDBJ whole genome shotgun (WGS) entry which is preliminary data.</text>
</comment>
<proteinExistence type="predicted"/>